<organism evidence="2 3">
    <name type="scientific">Psophocarpus tetragonolobus</name>
    <name type="common">Winged bean</name>
    <name type="synonym">Dolichos tetragonolobus</name>
    <dbReference type="NCBI Taxonomy" id="3891"/>
    <lineage>
        <taxon>Eukaryota</taxon>
        <taxon>Viridiplantae</taxon>
        <taxon>Streptophyta</taxon>
        <taxon>Embryophyta</taxon>
        <taxon>Tracheophyta</taxon>
        <taxon>Spermatophyta</taxon>
        <taxon>Magnoliopsida</taxon>
        <taxon>eudicotyledons</taxon>
        <taxon>Gunneridae</taxon>
        <taxon>Pentapetalae</taxon>
        <taxon>rosids</taxon>
        <taxon>fabids</taxon>
        <taxon>Fabales</taxon>
        <taxon>Fabaceae</taxon>
        <taxon>Papilionoideae</taxon>
        <taxon>50 kb inversion clade</taxon>
        <taxon>NPAAA clade</taxon>
        <taxon>indigoferoid/millettioid clade</taxon>
        <taxon>Phaseoleae</taxon>
        <taxon>Psophocarpus</taxon>
    </lineage>
</organism>
<sequence length="95" mass="10391">MVAYTAVLLGHATALLVHAAALLAHVVAGCWFTFLGQLLMSHVLLCFSDLHLFLVGTFLVIGWAFADSTVSVDSSLVWCHRIRIYLGLYSSWPKG</sequence>
<reference evidence="2 3" key="1">
    <citation type="submission" date="2024-01" db="EMBL/GenBank/DDBJ databases">
        <title>The genomes of 5 underutilized Papilionoideae crops provide insights into root nodulation and disease resistanc.</title>
        <authorList>
            <person name="Jiang F."/>
        </authorList>
    </citation>
    <scope>NUCLEOTIDE SEQUENCE [LARGE SCALE GENOMIC DNA]</scope>
    <source>
        <strain evidence="2">DUOXIRENSHENG_FW03</strain>
        <tissue evidence="2">Leaves</tissue>
    </source>
</reference>
<accession>A0AAN9SCN4</accession>
<dbReference type="EMBL" id="JAYMYS010000005">
    <property type="protein sequence ID" value="KAK7393166.1"/>
    <property type="molecule type" value="Genomic_DNA"/>
</dbReference>
<comment type="caution">
    <text evidence="2">The sequence shown here is derived from an EMBL/GenBank/DDBJ whole genome shotgun (WGS) entry which is preliminary data.</text>
</comment>
<feature type="transmembrane region" description="Helical" evidence="1">
    <location>
        <begin position="39"/>
        <end position="66"/>
    </location>
</feature>
<evidence type="ECO:0000313" key="2">
    <source>
        <dbReference type="EMBL" id="KAK7393166.1"/>
    </source>
</evidence>
<dbReference type="AlphaFoldDB" id="A0AAN9SCN4"/>
<evidence type="ECO:0000256" key="1">
    <source>
        <dbReference type="SAM" id="Phobius"/>
    </source>
</evidence>
<keyword evidence="1" id="KW-0812">Transmembrane</keyword>
<keyword evidence="1" id="KW-1133">Transmembrane helix</keyword>
<proteinExistence type="predicted"/>
<dbReference type="Proteomes" id="UP001386955">
    <property type="component" value="Unassembled WGS sequence"/>
</dbReference>
<evidence type="ECO:0000313" key="3">
    <source>
        <dbReference type="Proteomes" id="UP001386955"/>
    </source>
</evidence>
<protein>
    <submittedName>
        <fullName evidence="2">Uncharacterized protein</fullName>
    </submittedName>
</protein>
<keyword evidence="1" id="KW-0472">Membrane</keyword>
<keyword evidence="3" id="KW-1185">Reference proteome</keyword>
<gene>
    <name evidence="2" type="ORF">VNO78_21658</name>
</gene>
<name>A0AAN9SCN4_PSOTE</name>